<keyword evidence="3" id="KW-1185">Reference proteome</keyword>
<proteinExistence type="predicted"/>
<evidence type="ECO:0000313" key="2">
    <source>
        <dbReference type="EMBL" id="KAH6646654.1"/>
    </source>
</evidence>
<name>A0A9P8U9T4_9PEZI</name>
<dbReference type="EMBL" id="JAGPXC010000009">
    <property type="protein sequence ID" value="KAH6646654.1"/>
    <property type="molecule type" value="Genomic_DNA"/>
</dbReference>
<reference evidence="2" key="1">
    <citation type="journal article" date="2021" name="Nat. Commun.">
        <title>Genetic determinants of endophytism in the Arabidopsis root mycobiome.</title>
        <authorList>
            <person name="Mesny F."/>
            <person name="Miyauchi S."/>
            <person name="Thiergart T."/>
            <person name="Pickel B."/>
            <person name="Atanasova L."/>
            <person name="Karlsson M."/>
            <person name="Huettel B."/>
            <person name="Barry K.W."/>
            <person name="Haridas S."/>
            <person name="Chen C."/>
            <person name="Bauer D."/>
            <person name="Andreopoulos W."/>
            <person name="Pangilinan J."/>
            <person name="LaButti K."/>
            <person name="Riley R."/>
            <person name="Lipzen A."/>
            <person name="Clum A."/>
            <person name="Drula E."/>
            <person name="Henrissat B."/>
            <person name="Kohler A."/>
            <person name="Grigoriev I.V."/>
            <person name="Martin F.M."/>
            <person name="Hacquard S."/>
        </authorList>
    </citation>
    <scope>NUCLEOTIDE SEQUENCE</scope>
    <source>
        <strain evidence="2">MPI-SDFR-AT-0073</strain>
    </source>
</reference>
<gene>
    <name evidence="2" type="ORF">BKA67DRAFT_580154</name>
</gene>
<keyword evidence="1" id="KW-0732">Signal</keyword>
<dbReference type="GeneID" id="70132723"/>
<comment type="caution">
    <text evidence="2">The sequence shown here is derived from an EMBL/GenBank/DDBJ whole genome shotgun (WGS) entry which is preliminary data.</text>
</comment>
<evidence type="ECO:0000256" key="1">
    <source>
        <dbReference type="SAM" id="SignalP"/>
    </source>
</evidence>
<organism evidence="2 3">
    <name type="scientific">Truncatella angustata</name>
    <dbReference type="NCBI Taxonomy" id="152316"/>
    <lineage>
        <taxon>Eukaryota</taxon>
        <taxon>Fungi</taxon>
        <taxon>Dikarya</taxon>
        <taxon>Ascomycota</taxon>
        <taxon>Pezizomycotina</taxon>
        <taxon>Sordariomycetes</taxon>
        <taxon>Xylariomycetidae</taxon>
        <taxon>Amphisphaeriales</taxon>
        <taxon>Sporocadaceae</taxon>
        <taxon>Truncatella</taxon>
    </lineage>
</organism>
<dbReference type="AlphaFoldDB" id="A0A9P8U9T4"/>
<protein>
    <submittedName>
        <fullName evidence="2">Uncharacterized protein</fullName>
    </submittedName>
</protein>
<sequence>MKPHCSADLVGCCCCAAICWLHMTLVGQLPVLSFHNSVNVCCSLTSCATSNYY</sequence>
<feature type="chain" id="PRO_5040127177" evidence="1">
    <location>
        <begin position="29"/>
        <end position="53"/>
    </location>
</feature>
<dbReference type="RefSeq" id="XP_045953168.1">
    <property type="nucleotide sequence ID" value="XM_046103832.1"/>
</dbReference>
<feature type="signal peptide" evidence="1">
    <location>
        <begin position="1"/>
        <end position="28"/>
    </location>
</feature>
<dbReference type="Proteomes" id="UP000758603">
    <property type="component" value="Unassembled WGS sequence"/>
</dbReference>
<accession>A0A9P8U9T4</accession>
<evidence type="ECO:0000313" key="3">
    <source>
        <dbReference type="Proteomes" id="UP000758603"/>
    </source>
</evidence>